<dbReference type="Pfam" id="PF07732">
    <property type="entry name" value="Cu-oxidase_3"/>
    <property type="match status" value="1"/>
</dbReference>
<keyword evidence="13" id="KW-1185">Reference proteome</keyword>
<dbReference type="InterPro" id="IPR008972">
    <property type="entry name" value="Cupredoxin"/>
</dbReference>
<evidence type="ECO:0000313" key="13">
    <source>
        <dbReference type="Proteomes" id="UP001172155"/>
    </source>
</evidence>
<evidence type="ECO:0000313" key="12">
    <source>
        <dbReference type="EMBL" id="KAK0755056.1"/>
    </source>
</evidence>
<dbReference type="EMBL" id="JAUKUD010000001">
    <property type="protein sequence ID" value="KAK0755056.1"/>
    <property type="molecule type" value="Genomic_DNA"/>
</dbReference>
<evidence type="ECO:0000256" key="8">
    <source>
        <dbReference type="SAM" id="SignalP"/>
    </source>
</evidence>
<evidence type="ECO:0000259" key="11">
    <source>
        <dbReference type="Pfam" id="PF07732"/>
    </source>
</evidence>
<keyword evidence="6" id="KW-0186">Copper</keyword>
<dbReference type="FunFam" id="2.60.40.420:FF:000036">
    <property type="entry name" value="L-ascorbate oxidase"/>
    <property type="match status" value="1"/>
</dbReference>
<evidence type="ECO:0000256" key="1">
    <source>
        <dbReference type="ARBA" id="ARBA00010609"/>
    </source>
</evidence>
<feature type="domain" description="Plastocyanin-like" evidence="11">
    <location>
        <begin position="37"/>
        <end position="150"/>
    </location>
</feature>
<gene>
    <name evidence="12" type="ORF">B0T18DRAFT_314945</name>
</gene>
<dbReference type="PANTHER" id="PTHR11709">
    <property type="entry name" value="MULTI-COPPER OXIDASE"/>
    <property type="match status" value="1"/>
</dbReference>
<comment type="caution">
    <text evidence="12">The sequence shown here is derived from an EMBL/GenBank/DDBJ whole genome shotgun (WGS) entry which is preliminary data.</text>
</comment>
<feature type="domain" description="Plastocyanin-like" evidence="9">
    <location>
        <begin position="176"/>
        <end position="379"/>
    </location>
</feature>
<keyword evidence="2" id="KW-0479">Metal-binding</keyword>
<dbReference type="Proteomes" id="UP001172155">
    <property type="component" value="Unassembled WGS sequence"/>
</dbReference>
<evidence type="ECO:0000256" key="7">
    <source>
        <dbReference type="ARBA" id="ARBA00023180"/>
    </source>
</evidence>
<dbReference type="CDD" id="cd13850">
    <property type="entry name" value="CuRO_1_Abr2_like"/>
    <property type="match status" value="1"/>
</dbReference>
<proteinExistence type="inferred from homology"/>
<dbReference type="InterPro" id="IPR001117">
    <property type="entry name" value="Cu-oxidase_2nd"/>
</dbReference>
<reference evidence="12" key="1">
    <citation type="submission" date="2023-06" db="EMBL/GenBank/DDBJ databases">
        <title>Genome-scale phylogeny and comparative genomics of the fungal order Sordariales.</title>
        <authorList>
            <consortium name="Lawrence Berkeley National Laboratory"/>
            <person name="Hensen N."/>
            <person name="Bonometti L."/>
            <person name="Westerberg I."/>
            <person name="Brannstrom I.O."/>
            <person name="Guillou S."/>
            <person name="Cros-Aarteil S."/>
            <person name="Calhoun S."/>
            <person name="Haridas S."/>
            <person name="Kuo A."/>
            <person name="Mondo S."/>
            <person name="Pangilinan J."/>
            <person name="Riley R."/>
            <person name="LaButti K."/>
            <person name="Andreopoulos B."/>
            <person name="Lipzen A."/>
            <person name="Chen C."/>
            <person name="Yanf M."/>
            <person name="Daum C."/>
            <person name="Ng V."/>
            <person name="Clum A."/>
            <person name="Steindorff A."/>
            <person name="Ohm R."/>
            <person name="Martin F."/>
            <person name="Silar P."/>
            <person name="Natvig D."/>
            <person name="Lalanne C."/>
            <person name="Gautier V."/>
            <person name="Ament-velasquez S.L."/>
            <person name="Kruys A."/>
            <person name="Hutchinson M.I."/>
            <person name="Powell A.J."/>
            <person name="Barry K."/>
            <person name="Miller A.N."/>
            <person name="Grigoriev I.V."/>
            <person name="Debuchy R."/>
            <person name="Gladieux P."/>
            <person name="Thoren M.H."/>
            <person name="Johannesson H."/>
        </authorList>
    </citation>
    <scope>NUCLEOTIDE SEQUENCE</scope>
    <source>
        <strain evidence="12">SMH3187-1</strain>
    </source>
</reference>
<keyword evidence="5" id="KW-0560">Oxidoreductase</keyword>
<comment type="similarity">
    <text evidence="1">Belongs to the multicopper oxidase family.</text>
</comment>
<dbReference type="CDD" id="cd13898">
    <property type="entry name" value="CuRO_3_Abr2_like"/>
    <property type="match status" value="1"/>
</dbReference>
<evidence type="ECO:0000256" key="2">
    <source>
        <dbReference type="ARBA" id="ARBA00022723"/>
    </source>
</evidence>
<dbReference type="Pfam" id="PF07731">
    <property type="entry name" value="Cu-oxidase_2"/>
    <property type="match status" value="1"/>
</dbReference>
<evidence type="ECO:0000259" key="10">
    <source>
        <dbReference type="Pfam" id="PF07731"/>
    </source>
</evidence>
<name>A0AA40KDP4_9PEZI</name>
<dbReference type="AlphaFoldDB" id="A0AA40KDP4"/>
<protein>
    <submittedName>
        <fullName evidence="12">Multicopper oxidase-domain-containing protein</fullName>
    </submittedName>
</protein>
<feature type="domain" description="Plastocyanin-like" evidence="10">
    <location>
        <begin position="473"/>
        <end position="586"/>
    </location>
</feature>
<dbReference type="InterPro" id="IPR002355">
    <property type="entry name" value="Cu_oxidase_Cu_BS"/>
</dbReference>
<dbReference type="InterPro" id="IPR033138">
    <property type="entry name" value="Cu_oxidase_CS"/>
</dbReference>
<evidence type="ECO:0000256" key="4">
    <source>
        <dbReference type="ARBA" id="ARBA00022737"/>
    </source>
</evidence>
<feature type="signal peptide" evidence="8">
    <location>
        <begin position="1"/>
        <end position="25"/>
    </location>
</feature>
<dbReference type="Gene3D" id="2.60.40.420">
    <property type="entry name" value="Cupredoxins - blue copper proteins"/>
    <property type="match status" value="3"/>
</dbReference>
<organism evidence="12 13">
    <name type="scientific">Schizothecium vesticola</name>
    <dbReference type="NCBI Taxonomy" id="314040"/>
    <lineage>
        <taxon>Eukaryota</taxon>
        <taxon>Fungi</taxon>
        <taxon>Dikarya</taxon>
        <taxon>Ascomycota</taxon>
        <taxon>Pezizomycotina</taxon>
        <taxon>Sordariomycetes</taxon>
        <taxon>Sordariomycetidae</taxon>
        <taxon>Sordariales</taxon>
        <taxon>Schizotheciaceae</taxon>
        <taxon>Schizothecium</taxon>
    </lineage>
</organism>
<dbReference type="PROSITE" id="PS00080">
    <property type="entry name" value="MULTICOPPER_OXIDASE2"/>
    <property type="match status" value="1"/>
</dbReference>
<evidence type="ECO:0000256" key="3">
    <source>
        <dbReference type="ARBA" id="ARBA00022729"/>
    </source>
</evidence>
<feature type="chain" id="PRO_5041467453" evidence="8">
    <location>
        <begin position="26"/>
        <end position="605"/>
    </location>
</feature>
<sequence>MGFSLKSSGLWLGLAASAFLPGVFAKCGHSKFELVLTWENASPDGSVRKVIHANGKFPAPTLEIDEGDRVEVTVFNKMPFNTTVHFHGIHQDTTPWSDGVPGITQRHIQPGKSFVYEWDANQYGSYWYHAHQMGQIEDGLYGPLVIRPKKSRATPLSAIPGDVAAIAKAAKKPRQLLIGDWRKQTSTEITKIEHEANMEIPCYDSILFNGKGSTICWDEATIKSLVTPQQQNTLNAAGGNMTAKGCLPPVLIAKVIAPNATVYPEKIPAERVNVCVPSKGETEVISVTKSKTETEKWVAIDVISATGLLAFSFSIDGLPIWVYAVDGEYIVPKQVHALPVSNGDRFSILVKLDEAGDFPIRVASTQNTQLIAATAVLKYRILESSVAPKTSGFAPWVRDNGLPLNGTIVYVVAQQKMFEAKTIGAKADATYKLQMKTGATSTQWSLNNQGFAAAVSDHGTEGVALFKQPGAATDLSINTKKNQWIDIIFITATKPTPPHPIHKHGNKMFLLGSGVGAFPWATVEEAKAAGAPLNLVDPPRRDAVVTPQASPANATWTAIRYHASQPGAWLMHCHIQSHLGGGMALLINDGVDAWPKVPSVYANYQ</sequence>
<dbReference type="InterPro" id="IPR045087">
    <property type="entry name" value="Cu-oxidase_fam"/>
</dbReference>
<keyword evidence="7" id="KW-0325">Glycoprotein</keyword>
<dbReference type="GO" id="GO:0016491">
    <property type="term" value="F:oxidoreductase activity"/>
    <property type="evidence" value="ECO:0007669"/>
    <property type="project" value="UniProtKB-KW"/>
</dbReference>
<keyword evidence="4" id="KW-0677">Repeat</keyword>
<dbReference type="InterPro" id="IPR011707">
    <property type="entry name" value="Cu-oxidase-like_N"/>
</dbReference>
<dbReference type="SUPFAM" id="SSF49503">
    <property type="entry name" value="Cupredoxins"/>
    <property type="match status" value="3"/>
</dbReference>
<evidence type="ECO:0000256" key="5">
    <source>
        <dbReference type="ARBA" id="ARBA00023002"/>
    </source>
</evidence>
<evidence type="ECO:0000256" key="6">
    <source>
        <dbReference type="ARBA" id="ARBA00023008"/>
    </source>
</evidence>
<dbReference type="Pfam" id="PF00394">
    <property type="entry name" value="Cu-oxidase"/>
    <property type="match status" value="1"/>
</dbReference>
<accession>A0AA40KDP4</accession>
<dbReference type="GO" id="GO:0005507">
    <property type="term" value="F:copper ion binding"/>
    <property type="evidence" value="ECO:0007669"/>
    <property type="project" value="InterPro"/>
</dbReference>
<dbReference type="CDD" id="cd13876">
    <property type="entry name" value="CuRO_2_Abr2_like"/>
    <property type="match status" value="1"/>
</dbReference>
<dbReference type="PROSITE" id="PS00079">
    <property type="entry name" value="MULTICOPPER_OXIDASE1"/>
    <property type="match status" value="1"/>
</dbReference>
<dbReference type="PANTHER" id="PTHR11709:SF488">
    <property type="entry name" value="LACCASE-RELATED"/>
    <property type="match status" value="1"/>
</dbReference>
<keyword evidence="3 8" id="KW-0732">Signal</keyword>
<evidence type="ECO:0000259" key="9">
    <source>
        <dbReference type="Pfam" id="PF00394"/>
    </source>
</evidence>
<dbReference type="InterPro" id="IPR011706">
    <property type="entry name" value="Cu-oxidase_C"/>
</dbReference>